<dbReference type="EMBL" id="PDJD01000001">
    <property type="protein sequence ID" value="PFG19596.1"/>
    <property type="molecule type" value="Genomic_DNA"/>
</dbReference>
<gene>
    <name evidence="2" type="ORF">ATL40_1164</name>
</gene>
<reference evidence="2 3" key="1">
    <citation type="submission" date="2017-10" db="EMBL/GenBank/DDBJ databases">
        <title>Sequencing the genomes of 1000 actinobacteria strains.</title>
        <authorList>
            <person name="Klenk H.-P."/>
        </authorList>
    </citation>
    <scope>NUCLEOTIDE SEQUENCE [LARGE SCALE GENOMIC DNA]</scope>
    <source>
        <strain evidence="2 3">DSM 21801</strain>
    </source>
</reference>
<proteinExistence type="predicted"/>
<feature type="transmembrane region" description="Helical" evidence="1">
    <location>
        <begin position="115"/>
        <end position="140"/>
    </location>
</feature>
<evidence type="ECO:0000313" key="2">
    <source>
        <dbReference type="EMBL" id="PFG19596.1"/>
    </source>
</evidence>
<dbReference type="Pfam" id="PF04854">
    <property type="entry name" value="DUF624"/>
    <property type="match status" value="1"/>
</dbReference>
<keyword evidence="1" id="KW-0812">Transmembrane</keyword>
<protein>
    <submittedName>
        <fullName evidence="2">Uncharacterized protein DUF624</fullName>
    </submittedName>
</protein>
<evidence type="ECO:0000256" key="1">
    <source>
        <dbReference type="SAM" id="Phobius"/>
    </source>
</evidence>
<keyword evidence="1" id="KW-1133">Transmembrane helix</keyword>
<accession>A0A2A9CZP2</accession>
<keyword evidence="3" id="KW-1185">Reference proteome</keyword>
<sequence>MSERPQRRGGGWEAGTLRVLAVPANLVLGGIVAFLLAIPVVTLLPVLIALGRSMARWRTEEDDAVVTNLLRELRVTWRRTWAWGLLFGLVVVVLVLNSLFLAAQFGQEGSQPAVLLAGATVPVALVVLLLGLLVPVASALEPQASMREWSRVAVELVMRAPLRALLVLILAVAVVGACVVLWTLGPFLVLSLPIYLAVLTFIAKPGPADAA</sequence>
<dbReference type="Proteomes" id="UP000224915">
    <property type="component" value="Unassembled WGS sequence"/>
</dbReference>
<feature type="transmembrane region" description="Helical" evidence="1">
    <location>
        <begin position="81"/>
        <end position="103"/>
    </location>
</feature>
<keyword evidence="1" id="KW-0472">Membrane</keyword>
<dbReference type="AlphaFoldDB" id="A0A2A9CZP2"/>
<feature type="transmembrane region" description="Helical" evidence="1">
    <location>
        <begin position="26"/>
        <end position="50"/>
    </location>
</feature>
<dbReference type="InterPro" id="IPR006938">
    <property type="entry name" value="DUF624"/>
</dbReference>
<comment type="caution">
    <text evidence="2">The sequence shown here is derived from an EMBL/GenBank/DDBJ whole genome shotgun (WGS) entry which is preliminary data.</text>
</comment>
<evidence type="ECO:0000313" key="3">
    <source>
        <dbReference type="Proteomes" id="UP000224915"/>
    </source>
</evidence>
<dbReference type="RefSeq" id="WP_098468690.1">
    <property type="nucleotide sequence ID" value="NZ_PDJD01000001.1"/>
</dbReference>
<name>A0A2A9CZP2_9MICO</name>
<feature type="transmembrane region" description="Helical" evidence="1">
    <location>
        <begin position="161"/>
        <end position="182"/>
    </location>
</feature>
<organism evidence="2 3">
    <name type="scientific">Serinibacter salmoneus</name>
    <dbReference type="NCBI Taxonomy" id="556530"/>
    <lineage>
        <taxon>Bacteria</taxon>
        <taxon>Bacillati</taxon>
        <taxon>Actinomycetota</taxon>
        <taxon>Actinomycetes</taxon>
        <taxon>Micrococcales</taxon>
        <taxon>Beutenbergiaceae</taxon>
        <taxon>Serinibacter</taxon>
    </lineage>
</organism>